<dbReference type="Proteomes" id="UP000024547">
    <property type="component" value="Unassembled WGS sequence"/>
</dbReference>
<keyword evidence="3" id="KW-1185">Reference proteome</keyword>
<gene>
    <name evidence="2" type="ORF">HY36_03560</name>
</gene>
<reference evidence="2 3" key="1">
    <citation type="journal article" date="2014" name="Antonie Van Leeuwenhoek">
        <title>Hyphomonas beringensis sp. nov. and Hyphomonas chukchiensis sp. nov., isolated from surface seawater of the Bering Sea and Chukchi Sea.</title>
        <authorList>
            <person name="Li C."/>
            <person name="Lai Q."/>
            <person name="Li G."/>
            <person name="Dong C."/>
            <person name="Wang J."/>
            <person name="Liao Y."/>
            <person name="Shao Z."/>
        </authorList>
    </citation>
    <scope>NUCLEOTIDE SEQUENCE [LARGE SCALE GENOMIC DNA]</scope>
    <source>
        <strain evidence="2 3">22II1-22F38</strain>
    </source>
</reference>
<accession>A0A059E106</accession>
<evidence type="ECO:0000256" key="1">
    <source>
        <dbReference type="SAM" id="Phobius"/>
    </source>
</evidence>
<feature type="transmembrane region" description="Helical" evidence="1">
    <location>
        <begin position="42"/>
        <end position="59"/>
    </location>
</feature>
<dbReference type="RefSeq" id="WP_035550730.1">
    <property type="nucleotide sequence ID" value="NZ_AWFH01000012.1"/>
</dbReference>
<dbReference type="OrthoDB" id="9812349at2"/>
<evidence type="ECO:0000313" key="3">
    <source>
        <dbReference type="Proteomes" id="UP000024547"/>
    </source>
</evidence>
<comment type="caution">
    <text evidence="2">The sequence shown here is derived from an EMBL/GenBank/DDBJ whole genome shotgun (WGS) entry which is preliminary data.</text>
</comment>
<dbReference type="PATRIC" id="fig|1280948.3.peg.1543"/>
<evidence type="ECO:0000313" key="2">
    <source>
        <dbReference type="EMBL" id="KCZ61634.1"/>
    </source>
</evidence>
<dbReference type="Pfam" id="PF05656">
    <property type="entry name" value="DUF805"/>
    <property type="match status" value="1"/>
</dbReference>
<keyword evidence="1" id="KW-0812">Transmembrane</keyword>
<sequence>MDMRYVLLSSKGRIGSRTFLRGLSVITAAFILVQIANTFISPMFGILFYPMVYVYVCLFSKRLHDAGHSGWFYLLFLIGYAVVTSVVSALLMPVLSPEAFALYAEFGNDLAAAMEALTENIQEFERLTALTSLASFLLTTALLGFIAARLPTDAGPNKYGPPTSGTPMTPPTS</sequence>
<dbReference type="InterPro" id="IPR008523">
    <property type="entry name" value="DUF805"/>
</dbReference>
<dbReference type="EMBL" id="AWFH01000012">
    <property type="protein sequence ID" value="KCZ61634.1"/>
    <property type="molecule type" value="Genomic_DNA"/>
</dbReference>
<dbReference type="STRING" id="1280948.HY36_03560"/>
<feature type="transmembrane region" description="Helical" evidence="1">
    <location>
        <begin position="20"/>
        <end position="36"/>
    </location>
</feature>
<keyword evidence="1" id="KW-0472">Membrane</keyword>
<feature type="transmembrane region" description="Helical" evidence="1">
    <location>
        <begin position="71"/>
        <end position="95"/>
    </location>
</feature>
<dbReference type="GO" id="GO:0016020">
    <property type="term" value="C:membrane"/>
    <property type="evidence" value="ECO:0007669"/>
    <property type="project" value="InterPro"/>
</dbReference>
<organism evidence="2 3">
    <name type="scientific">Hyphomonas atlantica</name>
    <dbReference type="NCBI Taxonomy" id="1280948"/>
    <lineage>
        <taxon>Bacteria</taxon>
        <taxon>Pseudomonadati</taxon>
        <taxon>Pseudomonadota</taxon>
        <taxon>Alphaproteobacteria</taxon>
        <taxon>Hyphomonadales</taxon>
        <taxon>Hyphomonadaceae</taxon>
        <taxon>Hyphomonas</taxon>
    </lineage>
</organism>
<name>A0A059E106_9PROT</name>
<dbReference type="eggNOG" id="COG3152">
    <property type="taxonomic scope" value="Bacteria"/>
</dbReference>
<feature type="transmembrane region" description="Helical" evidence="1">
    <location>
        <begin position="127"/>
        <end position="148"/>
    </location>
</feature>
<evidence type="ECO:0008006" key="4">
    <source>
        <dbReference type="Google" id="ProtNLM"/>
    </source>
</evidence>
<protein>
    <recommendedName>
        <fullName evidence="4">DUF805 domain-containing protein</fullName>
    </recommendedName>
</protein>
<dbReference type="AlphaFoldDB" id="A0A059E106"/>
<proteinExistence type="predicted"/>
<keyword evidence="1" id="KW-1133">Transmembrane helix</keyword>